<dbReference type="InterPro" id="IPR006070">
    <property type="entry name" value="Sua5-like_dom"/>
</dbReference>
<dbReference type="EC" id="6.2.-.-" evidence="8"/>
<proteinExistence type="inferred from homology"/>
<evidence type="ECO:0000256" key="8">
    <source>
        <dbReference type="PIRNR" id="PIRNR006256"/>
    </source>
</evidence>
<dbReference type="GO" id="GO:0003725">
    <property type="term" value="F:double-stranded RNA binding"/>
    <property type="evidence" value="ECO:0007669"/>
    <property type="project" value="InterPro"/>
</dbReference>
<dbReference type="GO" id="GO:0016743">
    <property type="term" value="F:carboxyl- or carbamoyltransferase activity"/>
    <property type="evidence" value="ECO:0007669"/>
    <property type="project" value="UniProtKB-UniRule"/>
</dbReference>
<dbReference type="Pfam" id="PF01300">
    <property type="entry name" value="Sua5_yciO_yrdC"/>
    <property type="match status" value="1"/>
</dbReference>
<comment type="catalytic activity">
    <reaction evidence="7">
        <text>C-terminal L-cysteinyl-[HypE protein] + carbamoyl phosphate + ATP + H2O = C-terminal S-carboxamide-L-cysteinyl-[HypE protein] + AMP + phosphate + diphosphate + H(+)</text>
        <dbReference type="Rhea" id="RHEA:55636"/>
        <dbReference type="Rhea" id="RHEA-COMP:14247"/>
        <dbReference type="Rhea" id="RHEA-COMP:14392"/>
        <dbReference type="ChEBI" id="CHEBI:15377"/>
        <dbReference type="ChEBI" id="CHEBI:15378"/>
        <dbReference type="ChEBI" id="CHEBI:30616"/>
        <dbReference type="ChEBI" id="CHEBI:33019"/>
        <dbReference type="ChEBI" id="CHEBI:43474"/>
        <dbReference type="ChEBI" id="CHEBI:58228"/>
        <dbReference type="ChEBI" id="CHEBI:76913"/>
        <dbReference type="ChEBI" id="CHEBI:139126"/>
        <dbReference type="ChEBI" id="CHEBI:456215"/>
    </reaction>
</comment>
<dbReference type="Proteomes" id="UP000185696">
    <property type="component" value="Unassembled WGS sequence"/>
</dbReference>
<evidence type="ECO:0000256" key="7">
    <source>
        <dbReference type="ARBA" id="ARBA00048220"/>
    </source>
</evidence>
<dbReference type="PROSITE" id="PS51160">
    <property type="entry name" value="ACYLPHOSPHATASE_3"/>
    <property type="match status" value="1"/>
</dbReference>
<sequence>MTVRSERWLIRVHGLVQGVGFRPFVHQLAETHGITGWVLNDTLGVQAAAYGPPPALGTFLAALREQAPPLARVDETRVEHREPVDEAPARFEIRQSERAGRTDTVVAPDAHICDACLREVFDPTDRRHRYPFTNCTHCGPRYSIIRGLPYDRAETSMASFAMCERCSTEYHDPLDRRYHAQPNACPDCGPQVTLSGPEGPRATGDEAVTAAVAALAAGRVVAVKSVGGYHLAVDARAEAAVARLRRRKKRDWKPFAVMAADLTAVDTVADPTRAESTLLTSPARPIVLLTKRRGALPETVAPRNPKLGVMLPCSPLHHLLLDRPGLDVLVMTSANISGQPIVYRDLEALTDLFEVADLVLHHDRDIEVRVDDSVVLCAEHPDLAEPLTIFLRRSRGYAPYPVRVAEEQEPVVAFGAELKTTIALADGTAVYLSQHIGDLKNHQTADSHGQTATHLTGLYELRPRYVACDLHPDFRTTRFSAATPAERVYPVQHHHAHMASCIAENRLSGPTLGVVFDGAGYGVDGTVWGGEFLVGDVTAVDRVSWLRPTPLLGGDRAVREPVRSGFAFALDALGDDDAVTAAFPVLGRLARRERHVFGVMFHRRINAPLASSMGRLFDAVAALLGICSLAEYEAQGPIELEGLLERDLTLGEGYPFGELTGQDGTRVDPRPVIRRVAEDLAAGVDLAEISRRFHTAVVDMVVRRCTALSRVHRTDQVVLSGGVFLNEFLAVNCLVELRRAGLAAYGHRLVPCNDGGISLGQVTVASSRIGAERGSEKNGPRTD</sequence>
<comment type="caution">
    <text evidence="12">The sequence shown here is derived from an EMBL/GenBank/DDBJ whole genome shotgun (WGS) entry which is preliminary data.</text>
</comment>
<protein>
    <recommendedName>
        <fullName evidence="8">Carbamoyltransferase</fullName>
        <ecNumber evidence="8">6.2.-.-</ecNumber>
    </recommendedName>
</protein>
<keyword evidence="12" id="KW-0808">Transferase</keyword>
<evidence type="ECO:0000256" key="6">
    <source>
        <dbReference type="ARBA" id="ARBA00022833"/>
    </source>
</evidence>
<feature type="domain" description="YrdC-like" evidence="11">
    <location>
        <begin position="205"/>
        <end position="396"/>
    </location>
</feature>
<evidence type="ECO:0000256" key="2">
    <source>
        <dbReference type="ARBA" id="ARBA00008097"/>
    </source>
</evidence>
<name>A0A7Z0WMW2_9PSEU</name>
<dbReference type="InterPro" id="IPR001792">
    <property type="entry name" value="Acylphosphatase-like_dom"/>
</dbReference>
<dbReference type="InterPro" id="IPR017968">
    <property type="entry name" value="Acylphosphatase_CS"/>
</dbReference>
<dbReference type="Pfam" id="PF22521">
    <property type="entry name" value="HypF_C_2"/>
    <property type="match status" value="1"/>
</dbReference>
<comment type="catalytic activity">
    <reaction evidence="9">
        <text>an acyl phosphate + H2O = a carboxylate + phosphate + H(+)</text>
        <dbReference type="Rhea" id="RHEA:14965"/>
        <dbReference type="ChEBI" id="CHEBI:15377"/>
        <dbReference type="ChEBI" id="CHEBI:15378"/>
        <dbReference type="ChEBI" id="CHEBI:29067"/>
        <dbReference type="ChEBI" id="CHEBI:43474"/>
        <dbReference type="ChEBI" id="CHEBI:59918"/>
        <dbReference type="EC" id="3.6.1.7"/>
    </reaction>
</comment>
<dbReference type="InterPro" id="IPR011125">
    <property type="entry name" value="Znf_HypF"/>
</dbReference>
<gene>
    <name evidence="12" type="ORF">BLA60_15260</name>
</gene>
<dbReference type="UniPathway" id="UPA00335"/>
<dbReference type="NCBIfam" id="TIGR00143">
    <property type="entry name" value="hypF"/>
    <property type="match status" value="1"/>
</dbReference>
<dbReference type="Gene3D" id="3.30.110.120">
    <property type="match status" value="1"/>
</dbReference>
<evidence type="ECO:0000259" key="11">
    <source>
        <dbReference type="PROSITE" id="PS51163"/>
    </source>
</evidence>
<dbReference type="PIRSF" id="PIRSF006256">
    <property type="entry name" value="CMPcnvr_hdrg_mat"/>
    <property type="match status" value="1"/>
</dbReference>
<dbReference type="PANTHER" id="PTHR42959:SF1">
    <property type="entry name" value="CARBAMOYLTRANSFERASE HYPF"/>
    <property type="match status" value="1"/>
</dbReference>
<evidence type="ECO:0000259" key="10">
    <source>
        <dbReference type="PROSITE" id="PS51160"/>
    </source>
</evidence>
<keyword evidence="3" id="KW-0436">Ligase</keyword>
<dbReference type="InterPro" id="IPR055128">
    <property type="entry name" value="HypF_C_2"/>
</dbReference>
<evidence type="ECO:0000256" key="3">
    <source>
        <dbReference type="ARBA" id="ARBA00022598"/>
    </source>
</evidence>
<feature type="domain" description="Acylphosphatase-like" evidence="10">
    <location>
        <begin position="7"/>
        <end position="95"/>
    </location>
</feature>
<evidence type="ECO:0000256" key="9">
    <source>
        <dbReference type="PROSITE-ProRule" id="PRU00520"/>
    </source>
</evidence>
<evidence type="ECO:0000256" key="1">
    <source>
        <dbReference type="ARBA" id="ARBA00004711"/>
    </source>
</evidence>
<dbReference type="Gene3D" id="3.30.420.360">
    <property type="match status" value="1"/>
</dbReference>
<feature type="active site" evidence="9">
    <location>
        <position position="22"/>
    </location>
</feature>
<dbReference type="GO" id="GO:0003998">
    <property type="term" value="F:acylphosphatase activity"/>
    <property type="evidence" value="ECO:0007669"/>
    <property type="project" value="UniProtKB-EC"/>
</dbReference>
<dbReference type="InterPro" id="IPR041440">
    <property type="entry name" value="HypF_C"/>
</dbReference>
<dbReference type="PROSITE" id="PS00150">
    <property type="entry name" value="ACYLPHOSPHATASE_1"/>
    <property type="match status" value="1"/>
</dbReference>
<comment type="pathway">
    <text evidence="1">Protein modification; [NiFe] hydrogenase maturation.</text>
</comment>
<dbReference type="GO" id="GO:0016874">
    <property type="term" value="F:ligase activity"/>
    <property type="evidence" value="ECO:0007669"/>
    <property type="project" value="UniProtKB-UniRule"/>
</dbReference>
<keyword evidence="4" id="KW-0479">Metal-binding</keyword>
<dbReference type="SUPFAM" id="SSF55821">
    <property type="entry name" value="YrdC/RibB"/>
    <property type="match status" value="1"/>
</dbReference>
<dbReference type="RefSeq" id="WP_075133528.1">
    <property type="nucleotide sequence ID" value="NZ_MSIF01000006.1"/>
</dbReference>
<dbReference type="SUPFAM" id="SSF54975">
    <property type="entry name" value="Acylphosphatase/BLUF domain-like"/>
    <property type="match status" value="1"/>
</dbReference>
<dbReference type="Gene3D" id="3.90.870.50">
    <property type="match status" value="1"/>
</dbReference>
<keyword evidence="5" id="KW-0863">Zinc-finger</keyword>
<dbReference type="PANTHER" id="PTHR42959">
    <property type="entry name" value="CARBAMOYLTRANSFERASE"/>
    <property type="match status" value="1"/>
</dbReference>
<dbReference type="Pfam" id="PF17788">
    <property type="entry name" value="HypF_C"/>
    <property type="match status" value="1"/>
</dbReference>
<organism evidence="12 13">
    <name type="scientific">Actinophytocola xinjiangensis</name>
    <dbReference type="NCBI Taxonomy" id="485602"/>
    <lineage>
        <taxon>Bacteria</taxon>
        <taxon>Bacillati</taxon>
        <taxon>Actinomycetota</taxon>
        <taxon>Actinomycetes</taxon>
        <taxon>Pseudonocardiales</taxon>
        <taxon>Pseudonocardiaceae</taxon>
    </lineage>
</organism>
<dbReference type="Pfam" id="PF00708">
    <property type="entry name" value="Acylphosphatase"/>
    <property type="match status" value="1"/>
</dbReference>
<dbReference type="InterPro" id="IPR051060">
    <property type="entry name" value="Carbamoyltrans_HypF-like"/>
</dbReference>
<dbReference type="Pfam" id="PF07503">
    <property type="entry name" value="zf-HYPF"/>
    <property type="match status" value="2"/>
</dbReference>
<dbReference type="EMBL" id="MSIF01000006">
    <property type="protein sequence ID" value="OLF10539.1"/>
    <property type="molecule type" value="Genomic_DNA"/>
</dbReference>
<keyword evidence="13" id="KW-1185">Reference proteome</keyword>
<dbReference type="OrthoDB" id="9808093at2"/>
<dbReference type="GO" id="GO:0051604">
    <property type="term" value="P:protein maturation"/>
    <property type="evidence" value="ECO:0007669"/>
    <property type="project" value="TreeGrafter"/>
</dbReference>
<evidence type="ECO:0000313" key="13">
    <source>
        <dbReference type="Proteomes" id="UP000185696"/>
    </source>
</evidence>
<evidence type="ECO:0000256" key="4">
    <source>
        <dbReference type="ARBA" id="ARBA00022723"/>
    </source>
</evidence>
<dbReference type="InterPro" id="IPR004421">
    <property type="entry name" value="Carbamoyltransferase_HypF"/>
</dbReference>
<dbReference type="InterPro" id="IPR017945">
    <property type="entry name" value="DHBP_synth_RibB-like_a/b_dom"/>
</dbReference>
<dbReference type="GO" id="GO:0008270">
    <property type="term" value="F:zinc ion binding"/>
    <property type="evidence" value="ECO:0007669"/>
    <property type="project" value="UniProtKB-KW"/>
</dbReference>
<evidence type="ECO:0000313" key="12">
    <source>
        <dbReference type="EMBL" id="OLF10539.1"/>
    </source>
</evidence>
<dbReference type="InterPro" id="IPR036046">
    <property type="entry name" value="Acylphosphatase-like_dom_sf"/>
</dbReference>
<keyword evidence="9" id="KW-0378">Hydrolase</keyword>
<comment type="similarity">
    <text evidence="2 8">Belongs to the carbamoyltransferase HypF family.</text>
</comment>
<dbReference type="Gene3D" id="3.30.420.40">
    <property type="match status" value="1"/>
</dbReference>
<keyword evidence="6" id="KW-0862">Zinc</keyword>
<accession>A0A7Z0WMW2</accession>
<evidence type="ECO:0000256" key="5">
    <source>
        <dbReference type="ARBA" id="ARBA00022771"/>
    </source>
</evidence>
<dbReference type="PROSITE" id="PS51163">
    <property type="entry name" value="YRDC"/>
    <property type="match status" value="1"/>
</dbReference>
<reference evidence="12 13" key="1">
    <citation type="submission" date="2016-12" db="EMBL/GenBank/DDBJ databases">
        <title>The draft genome sequence of Actinophytocola xinjiangensis.</title>
        <authorList>
            <person name="Wang W."/>
            <person name="Yuan L."/>
        </authorList>
    </citation>
    <scope>NUCLEOTIDE SEQUENCE [LARGE SCALE GENOMIC DNA]</scope>
    <source>
        <strain evidence="12 13">CGMCC 4.4663</strain>
    </source>
</reference>
<dbReference type="AlphaFoldDB" id="A0A7Z0WMW2"/>
<feature type="active site" evidence="9">
    <location>
        <position position="40"/>
    </location>
</feature>